<reference evidence="14" key="2">
    <citation type="submission" date="2025-09" db="UniProtKB">
        <authorList>
            <consortium name="Ensembl"/>
        </authorList>
    </citation>
    <scope>IDENTIFICATION</scope>
</reference>
<evidence type="ECO:0000256" key="1">
    <source>
        <dbReference type="ARBA" id="ARBA00004479"/>
    </source>
</evidence>
<feature type="region of interest" description="Disordered" evidence="10">
    <location>
        <begin position="345"/>
        <end position="378"/>
    </location>
</feature>
<dbReference type="FunFam" id="3.80.10.10:FF:000503">
    <property type="entry name" value="Leucine rich repeats and transmembrane domains 1"/>
    <property type="match status" value="1"/>
</dbReference>
<dbReference type="Pfam" id="PF13855">
    <property type="entry name" value="LRR_8"/>
    <property type="match status" value="1"/>
</dbReference>
<proteinExistence type="predicted"/>
<evidence type="ECO:0000256" key="4">
    <source>
        <dbReference type="ARBA" id="ARBA00022729"/>
    </source>
</evidence>
<name>A0A8C6I9F3_MUSSI</name>
<dbReference type="InterPro" id="IPR000372">
    <property type="entry name" value="LRRNT"/>
</dbReference>
<keyword evidence="3 11" id="KW-0812">Transmembrane</keyword>
<comment type="subcellular location">
    <subcellularLocation>
        <location evidence="1">Membrane</location>
        <topology evidence="1">Single-pass type I membrane protein</topology>
    </subcellularLocation>
</comment>
<dbReference type="AlphaFoldDB" id="A0A8C6I9F3"/>
<feature type="domain" description="LRRCT" evidence="13">
    <location>
        <begin position="282"/>
        <end position="335"/>
    </location>
</feature>
<keyword evidence="8" id="KW-0325">Glycoprotein</keyword>
<evidence type="ECO:0000256" key="9">
    <source>
        <dbReference type="ARBA" id="ARBA00071618"/>
    </source>
</evidence>
<evidence type="ECO:0000256" key="7">
    <source>
        <dbReference type="ARBA" id="ARBA00023136"/>
    </source>
</evidence>
<dbReference type="PANTHER" id="PTHR45842:SF12">
    <property type="entry name" value="KEKKON 5, ISOFORM A"/>
    <property type="match status" value="1"/>
</dbReference>
<dbReference type="InterPro" id="IPR000483">
    <property type="entry name" value="Cys-rich_flank_reg_C"/>
</dbReference>
<feature type="domain" description="LRRNT" evidence="12">
    <location>
        <begin position="122"/>
        <end position="156"/>
    </location>
</feature>
<evidence type="ECO:0000313" key="15">
    <source>
        <dbReference type="Proteomes" id="UP000694415"/>
    </source>
</evidence>
<evidence type="ECO:0000256" key="8">
    <source>
        <dbReference type="ARBA" id="ARBA00023180"/>
    </source>
</evidence>
<dbReference type="PROSITE" id="PS51450">
    <property type="entry name" value="LRR"/>
    <property type="match status" value="1"/>
</dbReference>
<dbReference type="GO" id="GO:0016020">
    <property type="term" value="C:membrane"/>
    <property type="evidence" value="ECO:0007669"/>
    <property type="project" value="UniProtKB-SubCell"/>
</dbReference>
<dbReference type="GeneTree" id="ENSGT00940000158933"/>
<evidence type="ECO:0000259" key="13">
    <source>
        <dbReference type="SMART" id="SM00082"/>
    </source>
</evidence>
<evidence type="ECO:0000256" key="11">
    <source>
        <dbReference type="SAM" id="Phobius"/>
    </source>
</evidence>
<keyword evidence="5" id="KW-0677">Repeat</keyword>
<dbReference type="SUPFAM" id="SSF52058">
    <property type="entry name" value="L domain-like"/>
    <property type="match status" value="1"/>
</dbReference>
<dbReference type="Pfam" id="PF00560">
    <property type="entry name" value="LRR_1"/>
    <property type="match status" value="1"/>
</dbReference>
<dbReference type="SMART" id="SM00082">
    <property type="entry name" value="LRRCT"/>
    <property type="match status" value="1"/>
</dbReference>
<dbReference type="FunFam" id="3.80.10.10:FF:000382">
    <property type="entry name" value="Leucine rich repeats and transmembrane domains 1"/>
    <property type="match status" value="1"/>
</dbReference>
<dbReference type="InterPro" id="IPR032675">
    <property type="entry name" value="LRR_dom_sf"/>
</dbReference>
<keyword evidence="7 11" id="KW-0472">Membrane</keyword>
<evidence type="ECO:0000259" key="12">
    <source>
        <dbReference type="SMART" id="SM00013"/>
    </source>
</evidence>
<dbReference type="PRINTS" id="PR00019">
    <property type="entry name" value="LEURICHRPT"/>
</dbReference>
<dbReference type="Proteomes" id="UP000694415">
    <property type="component" value="Unplaced"/>
</dbReference>
<evidence type="ECO:0000256" key="5">
    <source>
        <dbReference type="ARBA" id="ARBA00022737"/>
    </source>
</evidence>
<dbReference type="InterPro" id="IPR003591">
    <property type="entry name" value="Leu-rich_rpt_typical-subtyp"/>
</dbReference>
<dbReference type="PANTHER" id="PTHR45842">
    <property type="entry name" value="SYNAPTIC ADHESION-LIKE MOLECULE SALM"/>
    <property type="match status" value="1"/>
</dbReference>
<feature type="transmembrane region" description="Helical" evidence="11">
    <location>
        <begin position="386"/>
        <end position="417"/>
    </location>
</feature>
<dbReference type="Gene3D" id="3.80.10.10">
    <property type="entry name" value="Ribonuclease Inhibitor"/>
    <property type="match status" value="2"/>
</dbReference>
<organism evidence="14 15">
    <name type="scientific">Mus spicilegus</name>
    <name type="common">Mound-building mouse</name>
    <dbReference type="NCBI Taxonomy" id="10103"/>
    <lineage>
        <taxon>Eukaryota</taxon>
        <taxon>Metazoa</taxon>
        <taxon>Chordata</taxon>
        <taxon>Craniata</taxon>
        <taxon>Vertebrata</taxon>
        <taxon>Euteleostomi</taxon>
        <taxon>Mammalia</taxon>
        <taxon>Eutheria</taxon>
        <taxon>Euarchontoglires</taxon>
        <taxon>Glires</taxon>
        <taxon>Rodentia</taxon>
        <taxon>Myomorpha</taxon>
        <taxon>Muroidea</taxon>
        <taxon>Muridae</taxon>
        <taxon>Murinae</taxon>
        <taxon>Mus</taxon>
        <taxon>Mus</taxon>
    </lineage>
</organism>
<dbReference type="InterPro" id="IPR001611">
    <property type="entry name" value="Leu-rich_rpt"/>
</dbReference>
<dbReference type="SMART" id="SM00369">
    <property type="entry name" value="LRR_TYP"/>
    <property type="match status" value="4"/>
</dbReference>
<evidence type="ECO:0000256" key="6">
    <source>
        <dbReference type="ARBA" id="ARBA00022989"/>
    </source>
</evidence>
<evidence type="ECO:0000313" key="14">
    <source>
        <dbReference type="Ensembl" id="ENSMSIP00000033943.1"/>
    </source>
</evidence>
<accession>A0A8C6I9F3</accession>
<reference evidence="14" key="1">
    <citation type="submission" date="2025-08" db="UniProtKB">
        <authorList>
            <consortium name="Ensembl"/>
        </authorList>
    </citation>
    <scope>IDENTIFICATION</scope>
</reference>
<keyword evidence="2" id="KW-0433">Leucine-rich repeat</keyword>
<sequence length="446" mass="48723">MSLVFTRQEPGLNREVQTKLVIILEIACHQQNCLLGGGSTRPSISIFIQNLHFIYHGKDDYTRVSQKNSMYIWDGSASLWSPKSSTWVADVSSCKRASQNSCTQGTLLLVSSVGLLLPGVGSCPMKCLCHPSSNSVDCSGQGLSKVPPDLPPWTVTLLLQDNRIHWLPALAFQSVSLLSTLNLSNNSLSNLAAEAFYGLPHLRVLNVTQNSLLSIESSFAHALPGLRELDLSSNSLRILPTSLEKPWENLTVFAVQQNHLLHLDRELLEAMPKVRLVLLKDNPWICDCHLLGLKLWLERFTFQGGETDGAICRLPEPWQGKALLSIPHELYQPCSLPSQDLAPSLVQQPGSAPQDAQKSHENSSGQQDPLECEAKPKPKPTNLRHAVATVVITGVVCGIVCLMMLAAAIYGCTYAAITAQYQGRPLASARKSEKMGSKELMDSSSA</sequence>
<protein>
    <recommendedName>
        <fullName evidence="9">Leucine-rich repeat and transmembrane domain-containing protein 1</fullName>
    </recommendedName>
</protein>
<dbReference type="SMART" id="SM00013">
    <property type="entry name" value="LRRNT"/>
    <property type="match status" value="1"/>
</dbReference>
<keyword evidence="15" id="KW-1185">Reference proteome</keyword>
<keyword evidence="6 11" id="KW-1133">Transmembrane helix</keyword>
<dbReference type="InterPro" id="IPR050467">
    <property type="entry name" value="LRFN"/>
</dbReference>
<evidence type="ECO:0000256" key="2">
    <source>
        <dbReference type="ARBA" id="ARBA00022614"/>
    </source>
</evidence>
<feature type="compositionally biased region" description="Polar residues" evidence="10">
    <location>
        <begin position="345"/>
        <end position="367"/>
    </location>
</feature>
<evidence type="ECO:0000256" key="3">
    <source>
        <dbReference type="ARBA" id="ARBA00022692"/>
    </source>
</evidence>
<keyword evidence="4" id="KW-0732">Signal</keyword>
<dbReference type="Ensembl" id="ENSMSIT00000042774.1">
    <property type="protein sequence ID" value="ENSMSIP00000033943.1"/>
    <property type="gene ID" value="ENSMSIG00000028356.1"/>
</dbReference>
<evidence type="ECO:0000256" key="10">
    <source>
        <dbReference type="SAM" id="MobiDB-lite"/>
    </source>
</evidence>